<comment type="caution">
    <text evidence="3">The sequence shown here is derived from an EMBL/GenBank/DDBJ whole genome shotgun (WGS) entry which is preliminary data.</text>
</comment>
<proteinExistence type="predicted"/>
<organism evidence="3 4">
    <name type="scientific">Neoarthrinium moseri</name>
    <dbReference type="NCBI Taxonomy" id="1658444"/>
    <lineage>
        <taxon>Eukaryota</taxon>
        <taxon>Fungi</taxon>
        <taxon>Dikarya</taxon>
        <taxon>Ascomycota</taxon>
        <taxon>Pezizomycotina</taxon>
        <taxon>Sordariomycetes</taxon>
        <taxon>Xylariomycetidae</taxon>
        <taxon>Amphisphaeriales</taxon>
        <taxon>Apiosporaceae</taxon>
        <taxon>Neoarthrinium</taxon>
    </lineage>
</organism>
<name>A0A9Q0AP08_9PEZI</name>
<evidence type="ECO:0000313" key="4">
    <source>
        <dbReference type="Proteomes" id="UP000829685"/>
    </source>
</evidence>
<gene>
    <name evidence="3" type="ORF">JX265_008075</name>
</gene>
<feature type="region of interest" description="Disordered" evidence="1">
    <location>
        <begin position="258"/>
        <end position="284"/>
    </location>
</feature>
<feature type="compositionally biased region" description="Low complexity" evidence="1">
    <location>
        <begin position="260"/>
        <end position="283"/>
    </location>
</feature>
<dbReference type="AlphaFoldDB" id="A0A9Q0AP08"/>
<reference evidence="3" key="1">
    <citation type="submission" date="2021-03" db="EMBL/GenBank/DDBJ databases">
        <title>Revisited historic fungal species revealed as producer of novel bioactive compounds through whole genome sequencing and comparative genomics.</title>
        <authorList>
            <person name="Vignolle G.A."/>
            <person name="Hochenegger N."/>
            <person name="Mach R.L."/>
            <person name="Mach-Aigner A.R."/>
            <person name="Javad Rahimi M."/>
            <person name="Salim K.A."/>
            <person name="Chan C.M."/>
            <person name="Lim L.B.L."/>
            <person name="Cai F."/>
            <person name="Druzhinina I.S."/>
            <person name="U'Ren J.M."/>
            <person name="Derntl C."/>
        </authorList>
    </citation>
    <scope>NUCLEOTIDE SEQUENCE</scope>
    <source>
        <strain evidence="3">TUCIM 5799</strain>
    </source>
</reference>
<dbReference type="EMBL" id="JAFIMR010000021">
    <property type="protein sequence ID" value="KAI1865752.1"/>
    <property type="molecule type" value="Genomic_DNA"/>
</dbReference>
<keyword evidence="4" id="KW-1185">Reference proteome</keyword>
<keyword evidence="2" id="KW-0732">Signal</keyword>
<evidence type="ECO:0000256" key="2">
    <source>
        <dbReference type="SAM" id="SignalP"/>
    </source>
</evidence>
<evidence type="ECO:0000313" key="3">
    <source>
        <dbReference type="EMBL" id="KAI1865752.1"/>
    </source>
</evidence>
<feature type="signal peptide" evidence="2">
    <location>
        <begin position="1"/>
        <end position="21"/>
    </location>
</feature>
<protein>
    <submittedName>
        <fullName evidence="3">Uncharacterized protein</fullName>
    </submittedName>
</protein>
<evidence type="ECO:0000256" key="1">
    <source>
        <dbReference type="SAM" id="MobiDB-lite"/>
    </source>
</evidence>
<feature type="chain" id="PRO_5040128570" evidence="2">
    <location>
        <begin position="22"/>
        <end position="306"/>
    </location>
</feature>
<sequence>MTQRFLNSGAFLAALIATTEGSYVEPSPNATGVYAIPGYDINAPWSVSATPVEGWKAQMNLTISGQGYPDRFGPSMNGPGYAAGLTRVSYIPPEGINATESQWTICNTRFALSAEVTDKAQDDDGTCAFVSEECLRELKTAWVKPIVEHKACFTVPDTLPNSCKQSLGSVAETNRDEAFASSIDGITGRTTAFEEQVANASLVGHNGTIVAQHMRTIHPILSIWLWNNLTFAELPVSNGSDAVAFAHLNCFRANRLENGSTTDAPTQSSSTSQPSDTPSSGSALAPAGRHVLYIVTGGIAMLLARL</sequence>
<dbReference type="Proteomes" id="UP000829685">
    <property type="component" value="Unassembled WGS sequence"/>
</dbReference>
<accession>A0A9Q0AP08</accession>